<evidence type="ECO:0000313" key="3">
    <source>
        <dbReference type="EMBL" id="EST29036.1"/>
    </source>
</evidence>
<name>V6KC66_STRRC</name>
<dbReference type="Pfam" id="PF00501">
    <property type="entry name" value="AMP-binding"/>
    <property type="match status" value="1"/>
</dbReference>
<sequence>MGEDELSRNTAAAQKKSALTGSVAAVLADTAVRRPAHPALIHESEHFGYAWLWERARRYARVLRENGVRPGDGVAMLVVDDPQFPLVYFGVLAAGAVVIPLNVRSTAAEITHVLTDADMRFLVCADSLIGPAREAAQPLGTLLLTVGTPQEGAVDLEEAARHTAPLDDFVAREPDDAAVVFYTSGTTGKPKGVTLTHRNILHNVHTMAATPFAFRSDDVLLGGLPLPHSFGQICSMLTGFHAGITMVMMPRFSGAEALKLMQEHRCTVFMGVPTMYFGLLDAVDKGGAVPRIDRLYSGGSALPVKTFHDVQRVFACPVYEGYGLTETSTSVSYNHPGIVCRPGTVGVPLDNVTVGIARPNTAGIELLPVGETGEIVVRGDNVMAGYLGRPDITAEVIVDGWFRSGDLGRLDEDGYLSVVGRKKDLILRGGYNVYPREIEEALVGHPAVSQVAVIGVPHPVLGEEVWAVVVPSRPEEATPEVGDKIVEWGRQRFASYKYPRRVEFAETLPLGPSGKVLKRTLVAQLVSTVAPDSAG</sequence>
<dbReference type="InterPro" id="IPR025110">
    <property type="entry name" value="AMP-bd_C"/>
</dbReference>
<gene>
    <name evidence="3" type="ORF">M878_21490</name>
</gene>
<dbReference type="InterPro" id="IPR050237">
    <property type="entry name" value="ATP-dep_AMP-bd_enzyme"/>
</dbReference>
<dbReference type="GO" id="GO:0016877">
    <property type="term" value="F:ligase activity, forming carbon-sulfur bonds"/>
    <property type="evidence" value="ECO:0007669"/>
    <property type="project" value="UniProtKB-ARBA"/>
</dbReference>
<dbReference type="PATRIC" id="fig|1352936.5.peg.4500"/>
<evidence type="ECO:0000259" key="2">
    <source>
        <dbReference type="Pfam" id="PF13193"/>
    </source>
</evidence>
<proteinExistence type="predicted"/>
<dbReference type="Pfam" id="PF13193">
    <property type="entry name" value="AMP-binding_C"/>
    <property type="match status" value="1"/>
</dbReference>
<dbReference type="CDD" id="cd05936">
    <property type="entry name" value="FC-FACS_FadD_like"/>
    <property type="match status" value="1"/>
</dbReference>
<reference evidence="3 4" key="1">
    <citation type="journal article" date="2014" name="Genome Announc.">
        <title>Draft Genome Sequence of Streptomyces roseochromogenes subsp. oscitans DS 12.976, Producer of the Aminocoumarin Antibiotic Clorobiocin.</title>
        <authorList>
            <person name="Ruckert C."/>
            <person name="Kalinowski J."/>
            <person name="Heide L."/>
            <person name="Apel A.K."/>
        </authorList>
    </citation>
    <scope>NUCLEOTIDE SEQUENCE [LARGE SCALE GENOMIC DNA]</scope>
    <source>
        <strain evidence="3 4">DS 12.976</strain>
    </source>
</reference>
<dbReference type="Gene3D" id="3.30.300.30">
    <property type="match status" value="1"/>
</dbReference>
<comment type="caution">
    <text evidence="3">The sequence shown here is derived from an EMBL/GenBank/DDBJ whole genome shotgun (WGS) entry which is preliminary data.</text>
</comment>
<dbReference type="PANTHER" id="PTHR43767:SF12">
    <property type="entry name" value="AMP-DEPENDENT SYNTHETASE AND LIGASE"/>
    <property type="match status" value="1"/>
</dbReference>
<feature type="domain" description="AMP-binding enzyme C-terminal" evidence="2">
    <location>
        <begin position="437"/>
        <end position="515"/>
    </location>
</feature>
<dbReference type="PROSITE" id="PS00455">
    <property type="entry name" value="AMP_BINDING"/>
    <property type="match status" value="1"/>
</dbReference>
<dbReference type="InterPro" id="IPR042099">
    <property type="entry name" value="ANL_N_sf"/>
</dbReference>
<evidence type="ECO:0000259" key="1">
    <source>
        <dbReference type="Pfam" id="PF00501"/>
    </source>
</evidence>
<feature type="domain" description="AMP-dependent synthetase/ligase" evidence="1">
    <location>
        <begin position="29"/>
        <end position="387"/>
    </location>
</feature>
<dbReference type="InterPro" id="IPR000873">
    <property type="entry name" value="AMP-dep_synth/lig_dom"/>
</dbReference>
<dbReference type="EMBL" id="AWQX01000186">
    <property type="protein sequence ID" value="EST29036.1"/>
    <property type="molecule type" value="Genomic_DNA"/>
</dbReference>
<evidence type="ECO:0000313" key="4">
    <source>
        <dbReference type="Proteomes" id="UP000017984"/>
    </source>
</evidence>
<dbReference type="SUPFAM" id="SSF56801">
    <property type="entry name" value="Acetyl-CoA synthetase-like"/>
    <property type="match status" value="1"/>
</dbReference>
<dbReference type="Gene3D" id="3.40.50.12780">
    <property type="entry name" value="N-terminal domain of ligase-like"/>
    <property type="match status" value="1"/>
</dbReference>
<keyword evidence="4" id="KW-1185">Reference proteome</keyword>
<evidence type="ECO:0008006" key="5">
    <source>
        <dbReference type="Google" id="ProtNLM"/>
    </source>
</evidence>
<dbReference type="HOGENOM" id="CLU_000022_59_10_11"/>
<dbReference type="InterPro" id="IPR020845">
    <property type="entry name" value="AMP-binding_CS"/>
</dbReference>
<dbReference type="PANTHER" id="PTHR43767">
    <property type="entry name" value="LONG-CHAIN-FATTY-ACID--COA LIGASE"/>
    <property type="match status" value="1"/>
</dbReference>
<dbReference type="STRING" id="1352936.M878_21490"/>
<dbReference type="Proteomes" id="UP000017984">
    <property type="component" value="Chromosome"/>
</dbReference>
<dbReference type="InterPro" id="IPR045851">
    <property type="entry name" value="AMP-bd_C_sf"/>
</dbReference>
<organism evidence="3 4">
    <name type="scientific">Streptomyces roseochromogenus subsp. oscitans DS 12.976</name>
    <dbReference type="NCBI Taxonomy" id="1352936"/>
    <lineage>
        <taxon>Bacteria</taxon>
        <taxon>Bacillati</taxon>
        <taxon>Actinomycetota</taxon>
        <taxon>Actinomycetes</taxon>
        <taxon>Kitasatosporales</taxon>
        <taxon>Streptomycetaceae</taxon>
        <taxon>Streptomyces</taxon>
    </lineage>
</organism>
<dbReference type="AlphaFoldDB" id="V6KC66"/>
<accession>V6KC66</accession>
<protein>
    <recommendedName>
        <fullName evidence="5">AMP-dependent synthetase</fullName>
    </recommendedName>
</protein>